<feature type="region of interest" description="Disordered" evidence="1">
    <location>
        <begin position="477"/>
        <end position="768"/>
    </location>
</feature>
<feature type="compositionally biased region" description="Low complexity" evidence="1">
    <location>
        <begin position="639"/>
        <end position="650"/>
    </location>
</feature>
<feature type="compositionally biased region" description="Acidic residues" evidence="1">
    <location>
        <begin position="319"/>
        <end position="333"/>
    </location>
</feature>
<feature type="compositionally biased region" description="Pro residues" evidence="1">
    <location>
        <begin position="393"/>
        <end position="402"/>
    </location>
</feature>
<proteinExistence type="predicted"/>
<feature type="region of interest" description="Disordered" evidence="1">
    <location>
        <begin position="387"/>
        <end position="464"/>
    </location>
</feature>
<organism evidence="2">
    <name type="scientific">Chromera velia CCMP2878</name>
    <dbReference type="NCBI Taxonomy" id="1169474"/>
    <lineage>
        <taxon>Eukaryota</taxon>
        <taxon>Sar</taxon>
        <taxon>Alveolata</taxon>
        <taxon>Colpodellida</taxon>
        <taxon>Chromeraceae</taxon>
        <taxon>Chromera</taxon>
    </lineage>
</organism>
<gene>
    <name evidence="2" type="ORF">Cvel_28618</name>
</gene>
<feature type="region of interest" description="Disordered" evidence="1">
    <location>
        <begin position="311"/>
        <end position="347"/>
    </location>
</feature>
<dbReference type="VEuPathDB" id="CryptoDB:Cvel_28618"/>
<feature type="compositionally biased region" description="Polar residues" evidence="1">
    <location>
        <begin position="538"/>
        <end position="549"/>
    </location>
</feature>
<feature type="compositionally biased region" description="Polar residues" evidence="1">
    <location>
        <begin position="420"/>
        <end position="430"/>
    </location>
</feature>
<feature type="compositionally biased region" description="Polar residues" evidence="1">
    <location>
        <begin position="492"/>
        <end position="502"/>
    </location>
</feature>
<feature type="compositionally biased region" description="Basic and acidic residues" evidence="1">
    <location>
        <begin position="663"/>
        <end position="677"/>
    </location>
</feature>
<feature type="compositionally biased region" description="Low complexity" evidence="1">
    <location>
        <begin position="744"/>
        <end position="759"/>
    </location>
</feature>
<feature type="compositionally biased region" description="Basic and acidic residues" evidence="1">
    <location>
        <begin position="562"/>
        <end position="574"/>
    </location>
</feature>
<protein>
    <submittedName>
        <fullName evidence="2">Uncharacterized protein</fullName>
    </submittedName>
</protein>
<dbReference type="AlphaFoldDB" id="A0A0G4HKE2"/>
<accession>A0A0G4HKE2</accession>
<dbReference type="EMBL" id="CDMZ01003015">
    <property type="protein sequence ID" value="CEM44788.1"/>
    <property type="molecule type" value="Genomic_DNA"/>
</dbReference>
<evidence type="ECO:0000256" key="1">
    <source>
        <dbReference type="SAM" id="MobiDB-lite"/>
    </source>
</evidence>
<evidence type="ECO:0000313" key="2">
    <source>
        <dbReference type="EMBL" id="CEM44788.1"/>
    </source>
</evidence>
<sequence length="768" mass="83310">MLMGDLIRTASPESQLNSESRRKPEKGQLRLELHNLRPRLLHSFSEEAQCESVAPLWLVLFLCGGSLSGVDIGALALSLTDSDKGIFPYFRSEGDVLSFLSWRNDLVLFPLVSDSEKQGLQVLCQSQTLSFSSSSSSACAGHRSPVPCRGPGGGNGCHWREIWETGVSGPPLLEIVQQNYEAEHQRMRGVNRYVGEARDKVIQCAREKWPLSIGLREGEIATSQLPFGVSIYQKVVENYRQTHWQVLYALLRGASEQGTGCIGWRALNKIFQNKPELLLEPSVAALNADTVRELEMEALGEREMDEIDELNFPHHHQEADDEDDDEREEWEEERSERDAQWTFKPSPFFHTATPSANLCANANSSPQGGEKGAADLAALLRTAAREGGVPPFRLRPPSPPFPSSVSLKKKAASGPASASEQNELNASPSRSPCPLDKFKRRQREKSGGSQKSLRETLPTELPIAWTGREAFEHLMEMEVEGNEGEGEREGAQHQTNQGTVTDNIMRGCTSASREQQLLSHQHEQQVTGEDASDHESKQQLGSAVSQQGRQADVVMQDAGGQQREKEEEKAEDKGASTSLEGVGVGGEPGEDTMGRAEGEVTQQEPQEEGQSQKAEEKEGEGESAQVEVPLDALQGEGGVSVSVSVSASGEGAKETAKEGSAVKTEDQTAEKEKEKNDVTGTAPAAGGGFAVPPPASGPTGQSLLQVAAELSEYDKQLGGLEDEDEHDQEEVNRKRNAATEFRFSGHAAGAVSSGAGLSSEYDDDDDTL</sequence>
<reference evidence="2" key="1">
    <citation type="submission" date="2014-11" db="EMBL/GenBank/DDBJ databases">
        <authorList>
            <person name="Otto D Thomas"/>
            <person name="Naeem Raeece"/>
        </authorList>
    </citation>
    <scope>NUCLEOTIDE SEQUENCE</scope>
</reference>
<name>A0A0G4HKE2_9ALVE</name>